<evidence type="ECO:0000313" key="2">
    <source>
        <dbReference type="Proteomes" id="UP000236998"/>
    </source>
</evidence>
<gene>
    <name evidence="1" type="ORF">BKM07_19775</name>
</gene>
<sequence>MQLDRVVQSISSPLVVVDDSLMPPDFKSLTSSALTALFSLVEEDGDKLELLATLLGLESSVEPGEAVEVAENKAAELWKFFVLEEHTELLSPLFADFASEYNNKRYRVDSLIRILTELFGVAPDTYPSLEDARKALSSCAIAFVDYYASAEIDNDTAANNLHVEYKDALCSKFNYDGADWPKVVFLISHALPSTSGLADFRQLTGIKSAFFIPLDKKHIEPRYIQRLIWGCIDQYPVSVQLSRYLDTVHNAINFASKTISNEIERLELHDLVALKSLRLDAESESVQSYLTWLVAEALAAKVRSAPELKASLIPNQNSYIPIDGKLLPQSVLFELYSEIAAAPIADDASDSLVMGDVFELVSEANKSRELRLVIAPACDLMRCSLDYDVVCVGGTLLDTSSELSELLGKSYSFGKGQLVLKHIVDGQVVYSKLSWDKKKLCTIKRRDFNSKTSYVRLARLSEVFASEVKELALSHLARVGTPIDPSFSVALKALVRCKIKLSKDVVVEFLYDLSDKDFVSAILSMGREASTGDEDTEAAPLQETILFSAQFHSWILDILQEEGEKLPVGADRGKFDKILNFFGDPKNLRVISGKNLESGAIKIKYLVSDISIPDVCSGFEVWLTPYTSA</sequence>
<dbReference type="AlphaFoldDB" id="A0ABD6V6X5"/>
<evidence type="ECO:0000313" key="1">
    <source>
        <dbReference type="EMBL" id="POD66300.1"/>
    </source>
</evidence>
<protein>
    <submittedName>
        <fullName evidence="1">Uncharacterized protein</fullName>
    </submittedName>
</protein>
<proteinExistence type="predicted"/>
<reference evidence="1 2" key="1">
    <citation type="submission" date="2016-10" db="EMBL/GenBank/DDBJ databases">
        <title>Comparative genomics of Pseudomonas syringae.</title>
        <authorList>
            <person name="Hulin M.T."/>
        </authorList>
    </citation>
    <scope>NUCLEOTIDE SEQUENCE [LARGE SCALE GENOMIC DNA]</scope>
    <source>
        <strain evidence="1 2">9643</strain>
    </source>
</reference>
<dbReference type="Proteomes" id="UP000236998">
    <property type="component" value="Unassembled WGS sequence"/>
</dbReference>
<name>A0ABD6V6X5_9PSED</name>
<dbReference type="EMBL" id="MLET01000016">
    <property type="protein sequence ID" value="POD66300.1"/>
    <property type="molecule type" value="Genomic_DNA"/>
</dbReference>
<accession>A0ABD6V6X5</accession>
<dbReference type="RefSeq" id="WP_103409678.1">
    <property type="nucleotide sequence ID" value="NZ_MLET01000016.1"/>
</dbReference>
<organism evidence="1 2">
    <name type="scientific">Pseudomonas syringae group genomosp. 3</name>
    <dbReference type="NCBI Taxonomy" id="251701"/>
    <lineage>
        <taxon>Bacteria</taxon>
        <taxon>Pseudomonadati</taxon>
        <taxon>Pseudomonadota</taxon>
        <taxon>Gammaproteobacteria</taxon>
        <taxon>Pseudomonadales</taxon>
        <taxon>Pseudomonadaceae</taxon>
        <taxon>Pseudomonas</taxon>
    </lineage>
</organism>
<comment type="caution">
    <text evidence="1">The sequence shown here is derived from an EMBL/GenBank/DDBJ whole genome shotgun (WGS) entry which is preliminary data.</text>
</comment>